<accession>A0A087S9T0</accession>
<proteinExistence type="predicted"/>
<name>A0A087S9T0_AUXPR</name>
<feature type="region of interest" description="Disordered" evidence="1">
    <location>
        <begin position="126"/>
        <end position="146"/>
    </location>
</feature>
<dbReference type="RefSeq" id="XP_011400519.1">
    <property type="nucleotide sequence ID" value="XM_011402217.1"/>
</dbReference>
<evidence type="ECO:0000313" key="2">
    <source>
        <dbReference type="EMBL" id="KFM22484.1"/>
    </source>
</evidence>
<comment type="caution">
    <text evidence="2">The sequence shown here is derived from an EMBL/GenBank/DDBJ whole genome shotgun (WGS) entry which is preliminary data.</text>
</comment>
<sequence>MPFVPSRWLACLPLPTQIRWEPFPRRSLIATNATKPPEDILPTTGDSLFTSYFYLPSSRTMRNVPETSEPQKGVFTMAELVAAGSTKLDTHHAAPTTQVATPPTERMDDSLRGEWRRFRTSFNHTPSVLSPRTGCQSSASGAPLVP</sequence>
<keyword evidence="3" id="KW-1185">Reference proteome</keyword>
<dbReference type="GeneID" id="23611407"/>
<evidence type="ECO:0000256" key="1">
    <source>
        <dbReference type="SAM" id="MobiDB-lite"/>
    </source>
</evidence>
<feature type="compositionally biased region" description="Polar residues" evidence="1">
    <location>
        <begin position="126"/>
        <end position="140"/>
    </location>
</feature>
<gene>
    <name evidence="2" type="ORF">F751_0016</name>
</gene>
<dbReference type="AlphaFoldDB" id="A0A087S9T0"/>
<feature type="compositionally biased region" description="Low complexity" evidence="1">
    <location>
        <begin position="93"/>
        <end position="104"/>
    </location>
</feature>
<dbReference type="Proteomes" id="UP000028924">
    <property type="component" value="Unassembled WGS sequence"/>
</dbReference>
<reference evidence="2 3" key="1">
    <citation type="journal article" date="2014" name="BMC Genomics">
        <title>Oil accumulation mechanisms of the oleaginous microalga Chlorella protothecoides revealed through its genome, transcriptomes, and proteomes.</title>
        <authorList>
            <person name="Gao C."/>
            <person name="Wang Y."/>
            <person name="Shen Y."/>
            <person name="Yan D."/>
            <person name="He X."/>
            <person name="Dai J."/>
            <person name="Wu Q."/>
        </authorList>
    </citation>
    <scope>NUCLEOTIDE SEQUENCE [LARGE SCALE GENOMIC DNA]</scope>
    <source>
        <strain evidence="2 3">0710</strain>
    </source>
</reference>
<dbReference type="KEGG" id="apro:F751_0016"/>
<protein>
    <submittedName>
        <fullName evidence="2">Uncharacterized protein</fullName>
    </submittedName>
</protein>
<feature type="region of interest" description="Disordered" evidence="1">
    <location>
        <begin position="86"/>
        <end position="108"/>
    </location>
</feature>
<organism evidence="2 3">
    <name type="scientific">Auxenochlorella protothecoides</name>
    <name type="common">Green microalga</name>
    <name type="synonym">Chlorella protothecoides</name>
    <dbReference type="NCBI Taxonomy" id="3075"/>
    <lineage>
        <taxon>Eukaryota</taxon>
        <taxon>Viridiplantae</taxon>
        <taxon>Chlorophyta</taxon>
        <taxon>core chlorophytes</taxon>
        <taxon>Trebouxiophyceae</taxon>
        <taxon>Chlorellales</taxon>
        <taxon>Chlorellaceae</taxon>
        <taxon>Auxenochlorella</taxon>
    </lineage>
</organism>
<evidence type="ECO:0000313" key="3">
    <source>
        <dbReference type="Proteomes" id="UP000028924"/>
    </source>
</evidence>
<dbReference type="EMBL" id="APJO01000940">
    <property type="protein sequence ID" value="KFM22484.1"/>
    <property type="molecule type" value="Genomic_DNA"/>
</dbReference>